<dbReference type="InterPro" id="IPR042235">
    <property type="entry name" value="ZP-C_dom"/>
</dbReference>
<feature type="chain" id="PRO_5041202618" description="ZP domain-containing protein" evidence="4">
    <location>
        <begin position="21"/>
        <end position="436"/>
    </location>
</feature>
<dbReference type="EMBL" id="CATQJA010002641">
    <property type="protein sequence ID" value="CAJ0575888.1"/>
    <property type="molecule type" value="Genomic_DNA"/>
</dbReference>
<dbReference type="InterPro" id="IPR051962">
    <property type="entry name" value="Cuticlin"/>
</dbReference>
<name>A0AA36CWU7_9BILA</name>
<protein>
    <recommendedName>
        <fullName evidence="5">ZP domain-containing protein</fullName>
    </recommendedName>
</protein>
<comment type="caution">
    <text evidence="6">The sequence shown here is derived from an EMBL/GenBank/DDBJ whole genome shotgun (WGS) entry which is preliminary data.</text>
</comment>
<keyword evidence="2" id="KW-1015">Disulfide bond</keyword>
<dbReference type="AlphaFoldDB" id="A0AA36CWU7"/>
<proteinExistence type="predicted"/>
<dbReference type="Proteomes" id="UP001177023">
    <property type="component" value="Unassembled WGS sequence"/>
</dbReference>
<dbReference type="Pfam" id="PF00100">
    <property type="entry name" value="Zona_pellucida"/>
    <property type="match status" value="1"/>
</dbReference>
<feature type="signal peptide" evidence="4">
    <location>
        <begin position="1"/>
        <end position="20"/>
    </location>
</feature>
<organism evidence="6 7">
    <name type="scientific">Mesorhabditis spiculigera</name>
    <dbReference type="NCBI Taxonomy" id="96644"/>
    <lineage>
        <taxon>Eukaryota</taxon>
        <taxon>Metazoa</taxon>
        <taxon>Ecdysozoa</taxon>
        <taxon>Nematoda</taxon>
        <taxon>Chromadorea</taxon>
        <taxon>Rhabditida</taxon>
        <taxon>Rhabditina</taxon>
        <taxon>Rhabditomorpha</taxon>
        <taxon>Rhabditoidea</taxon>
        <taxon>Rhabditidae</taxon>
        <taxon>Mesorhabditinae</taxon>
        <taxon>Mesorhabditis</taxon>
    </lineage>
</organism>
<evidence type="ECO:0000256" key="3">
    <source>
        <dbReference type="SAM" id="Phobius"/>
    </source>
</evidence>
<feature type="domain" description="ZP" evidence="5">
    <location>
        <begin position="28"/>
        <end position="284"/>
    </location>
</feature>
<dbReference type="PROSITE" id="PS51034">
    <property type="entry name" value="ZP_2"/>
    <property type="match status" value="1"/>
</dbReference>
<gene>
    <name evidence="6" type="ORF">MSPICULIGERA_LOCUS14190</name>
</gene>
<keyword evidence="3" id="KW-0812">Transmembrane</keyword>
<dbReference type="PANTHER" id="PTHR22907:SF46">
    <property type="entry name" value="ZP DOMAIN-CONTAINING PROTEIN"/>
    <property type="match status" value="1"/>
</dbReference>
<dbReference type="Gene3D" id="2.60.40.4100">
    <property type="entry name" value="Zona pellucida, ZP-C domain"/>
    <property type="match status" value="1"/>
</dbReference>
<evidence type="ECO:0000256" key="1">
    <source>
        <dbReference type="ARBA" id="ARBA00022729"/>
    </source>
</evidence>
<keyword evidence="3" id="KW-0472">Membrane</keyword>
<evidence type="ECO:0000259" key="5">
    <source>
        <dbReference type="PROSITE" id="PS51034"/>
    </source>
</evidence>
<evidence type="ECO:0000256" key="2">
    <source>
        <dbReference type="ARBA" id="ARBA00023157"/>
    </source>
</evidence>
<evidence type="ECO:0000313" key="6">
    <source>
        <dbReference type="EMBL" id="CAJ0575888.1"/>
    </source>
</evidence>
<dbReference type="SMART" id="SM00241">
    <property type="entry name" value="ZP"/>
    <property type="match status" value="1"/>
</dbReference>
<evidence type="ECO:0000256" key="4">
    <source>
        <dbReference type="SAM" id="SignalP"/>
    </source>
</evidence>
<accession>A0AA36CWU7</accession>
<dbReference type="InterPro" id="IPR001507">
    <property type="entry name" value="ZP_dom"/>
</dbReference>
<sequence>MRYLLALIGGFLCLANDVIANGFVEEVSCSSASLTIVLNQSDPDLAKWIMEPNARPIVYVLDHDNIRECGSMIKANGSLNLHLQIPYGPECNVNLVNLEPNHISAETTIVIEDFSSRNSQKINHVYCLYTKTVATLKFNDVSSGHTQVESTGSRPKPKVEMLFRGQGGNPLRAAKLGDIVEFYVALSPDGAYRGIAPRECRFADREDTESPDAKHFTFVNDGCPVEGTNELIDPLQNVNQEVYFSKFKTFRFGNQSTVFAHCTVQVCLEASECLMPCFTKVMNSSLTAERLRYRHKRSATTNEYDKFGELHLKNQITILDGQQARQVTALNQKAAEEEEAECQMSPYSANTTMLTVIAVLSVICVALTTVILVIWMRKRRADKDSFDLYTASSYASTTLCPAPSSYPTAYPVDSYTLRSHPRPYVHHLGRGEGTFR</sequence>
<keyword evidence="1 4" id="KW-0732">Signal</keyword>
<feature type="non-terminal residue" evidence="6">
    <location>
        <position position="436"/>
    </location>
</feature>
<dbReference type="InterPro" id="IPR055355">
    <property type="entry name" value="ZP-C"/>
</dbReference>
<reference evidence="6" key="1">
    <citation type="submission" date="2023-06" db="EMBL/GenBank/DDBJ databases">
        <authorList>
            <person name="Delattre M."/>
        </authorList>
    </citation>
    <scope>NUCLEOTIDE SEQUENCE</scope>
    <source>
        <strain evidence="6">AF72</strain>
    </source>
</reference>
<keyword evidence="7" id="KW-1185">Reference proteome</keyword>
<dbReference type="PANTHER" id="PTHR22907">
    <property type="entry name" value="GH04558P"/>
    <property type="match status" value="1"/>
</dbReference>
<keyword evidence="3" id="KW-1133">Transmembrane helix</keyword>
<evidence type="ECO:0000313" key="7">
    <source>
        <dbReference type="Proteomes" id="UP001177023"/>
    </source>
</evidence>
<feature type="transmembrane region" description="Helical" evidence="3">
    <location>
        <begin position="353"/>
        <end position="375"/>
    </location>
</feature>